<evidence type="ECO:0000256" key="1">
    <source>
        <dbReference type="SAM" id="Coils"/>
    </source>
</evidence>
<keyword evidence="2" id="KW-0472">Membrane</keyword>
<keyword evidence="1" id="KW-0175">Coiled coil</keyword>
<accession>A0A2J6WNH6</accession>
<dbReference type="RefSeq" id="WP_424606129.1">
    <property type="nucleotide sequence ID" value="NZ_JBNAVA010000011.1"/>
</dbReference>
<evidence type="ECO:0000313" key="4">
    <source>
        <dbReference type="Proteomes" id="UP000242881"/>
    </source>
</evidence>
<dbReference type="NCBIfam" id="TIGR04391">
    <property type="entry name" value="CcmD_alt_fam"/>
    <property type="match status" value="1"/>
</dbReference>
<feature type="coiled-coil region" evidence="1">
    <location>
        <begin position="22"/>
        <end position="49"/>
    </location>
</feature>
<evidence type="ECO:0000313" key="3">
    <source>
        <dbReference type="EMBL" id="PMP71911.1"/>
    </source>
</evidence>
<protein>
    <submittedName>
        <fullName evidence="3">CcmD family protein</fullName>
    </submittedName>
</protein>
<keyword evidence="2" id="KW-1133">Transmembrane helix</keyword>
<dbReference type="Proteomes" id="UP000242881">
    <property type="component" value="Unassembled WGS sequence"/>
</dbReference>
<evidence type="ECO:0000256" key="2">
    <source>
        <dbReference type="SAM" id="Phobius"/>
    </source>
</evidence>
<keyword evidence="2" id="KW-0812">Transmembrane</keyword>
<sequence length="49" mass="5881">MKNFEFLFAAYAVIWILLGGYFFRLNNKLNQISRRLDQLEVQKVDKSKN</sequence>
<organism evidence="3 4">
    <name type="scientific">Calditerrivibrio nitroreducens</name>
    <dbReference type="NCBI Taxonomy" id="477976"/>
    <lineage>
        <taxon>Bacteria</taxon>
        <taxon>Pseudomonadati</taxon>
        <taxon>Deferribacterota</taxon>
        <taxon>Deferribacteres</taxon>
        <taxon>Deferribacterales</taxon>
        <taxon>Calditerrivibrionaceae</taxon>
    </lineage>
</organism>
<gene>
    <name evidence="3" type="ORF">C0187_02885</name>
</gene>
<name>A0A2J6WNH6_9BACT</name>
<reference evidence="3 4" key="1">
    <citation type="submission" date="2018-01" db="EMBL/GenBank/DDBJ databases">
        <title>Metagenomic assembled genomes from two thermal pools in the Uzon Caldera, Kamchatka, Russia.</title>
        <authorList>
            <person name="Wilkins L."/>
            <person name="Ettinger C."/>
        </authorList>
    </citation>
    <scope>NUCLEOTIDE SEQUENCE [LARGE SCALE GENOMIC DNA]</scope>
    <source>
        <strain evidence="3">ZAV-05</strain>
    </source>
</reference>
<dbReference type="InterPro" id="IPR030888">
    <property type="entry name" value="Put_ccm"/>
</dbReference>
<comment type="caution">
    <text evidence="3">The sequence shown here is derived from an EMBL/GenBank/DDBJ whole genome shotgun (WGS) entry which is preliminary data.</text>
</comment>
<feature type="transmembrane region" description="Helical" evidence="2">
    <location>
        <begin position="6"/>
        <end position="25"/>
    </location>
</feature>
<dbReference type="AlphaFoldDB" id="A0A2J6WNH6"/>
<proteinExistence type="predicted"/>
<dbReference type="EMBL" id="PNIN01000032">
    <property type="protein sequence ID" value="PMP71911.1"/>
    <property type="molecule type" value="Genomic_DNA"/>
</dbReference>